<dbReference type="Proteomes" id="UP000632222">
    <property type="component" value="Unassembled WGS sequence"/>
</dbReference>
<accession>A0ABQ2D0F1</accession>
<dbReference type="InterPro" id="IPR019734">
    <property type="entry name" value="TPR_rpt"/>
</dbReference>
<dbReference type="EMBL" id="BMOD01000003">
    <property type="protein sequence ID" value="GGJ27534.1"/>
    <property type="molecule type" value="Genomic_DNA"/>
</dbReference>
<keyword evidence="1" id="KW-0732">Signal</keyword>
<dbReference type="SUPFAM" id="SSF48452">
    <property type="entry name" value="TPR-like"/>
    <property type="match status" value="1"/>
</dbReference>
<evidence type="ECO:0000256" key="1">
    <source>
        <dbReference type="SAM" id="SignalP"/>
    </source>
</evidence>
<proteinExistence type="predicted"/>
<protein>
    <recommendedName>
        <fullName evidence="4">Tetratricopeptide repeat protein</fullName>
    </recommendedName>
</protein>
<keyword evidence="3" id="KW-1185">Reference proteome</keyword>
<evidence type="ECO:0008006" key="4">
    <source>
        <dbReference type="Google" id="ProtNLM"/>
    </source>
</evidence>
<feature type="signal peptide" evidence="1">
    <location>
        <begin position="1"/>
        <end position="25"/>
    </location>
</feature>
<evidence type="ECO:0000313" key="2">
    <source>
        <dbReference type="EMBL" id="GGJ27534.1"/>
    </source>
</evidence>
<gene>
    <name evidence="2" type="ORF">GCM10008938_12060</name>
</gene>
<reference evidence="3" key="1">
    <citation type="journal article" date="2019" name="Int. J. Syst. Evol. Microbiol.">
        <title>The Global Catalogue of Microorganisms (GCM) 10K type strain sequencing project: providing services to taxonomists for standard genome sequencing and annotation.</title>
        <authorList>
            <consortium name="The Broad Institute Genomics Platform"/>
            <consortium name="The Broad Institute Genome Sequencing Center for Infectious Disease"/>
            <person name="Wu L."/>
            <person name="Ma J."/>
        </authorList>
    </citation>
    <scope>NUCLEOTIDE SEQUENCE [LARGE SCALE GENOMIC DNA]</scope>
    <source>
        <strain evidence="3">JCM 14370</strain>
    </source>
</reference>
<organism evidence="2 3">
    <name type="scientific">Deinococcus roseus</name>
    <dbReference type="NCBI Taxonomy" id="392414"/>
    <lineage>
        <taxon>Bacteria</taxon>
        <taxon>Thermotogati</taxon>
        <taxon>Deinococcota</taxon>
        <taxon>Deinococci</taxon>
        <taxon>Deinococcales</taxon>
        <taxon>Deinococcaceae</taxon>
        <taxon>Deinococcus</taxon>
    </lineage>
</organism>
<comment type="caution">
    <text evidence="2">The sequence shown here is derived from an EMBL/GenBank/DDBJ whole genome shotgun (WGS) entry which is preliminary data.</text>
</comment>
<dbReference type="RefSeq" id="WP_189001385.1">
    <property type="nucleotide sequence ID" value="NZ_BMOD01000003.1"/>
</dbReference>
<dbReference type="Gene3D" id="1.25.40.10">
    <property type="entry name" value="Tetratricopeptide repeat domain"/>
    <property type="match status" value="1"/>
</dbReference>
<dbReference type="InterPro" id="IPR011990">
    <property type="entry name" value="TPR-like_helical_dom_sf"/>
</dbReference>
<name>A0ABQ2D0F1_9DEIO</name>
<dbReference type="SMART" id="SM00028">
    <property type="entry name" value="TPR"/>
    <property type="match status" value="2"/>
</dbReference>
<sequence>MKQAIKPVYRTLLMLGSTLCFGAQAAPQMLSFTNIQTIPKNDQVQCPTREGGQTLMPDMGAVLQDKMSEAQKQLQDRLKEMSPTDPGYSILKGMLDNLSRQPGEVLNQPRPALDETLPGSQQEVNLEQAIGMLQAALEGSLSPEAFTVLKAMPEYQSAQKAISMVPVALASGKPLAAMALLLRAHELEPQNPSHLVNLSGLANFYGFWYESLALLDAAKVLQDATLAPWSLNKQALLLNNQGHALLGINKPAQAEVVLRQAVQLEPLLPEAKRNLAQALGEQGKCEEAARWYRLGVYREPIKDMLGPNKEPVVSEEADAITLKPWQEAYALDRGVEGRFPHIPIPANTKVATLAMGYISTELGRASQGMANFTQKYTEMFPRVQEKASAMLKNPKTRMTGEVSLHLLGPINSADPEDRKLNDLYQKVDEAFMEYGKARENADDIYFRAAQNTAEVYASQQLSCGTNGPCQERARIEYEQHMCSHGQNWNSSLVGQVQKYDMAYRAYYRPFHKTMSGLTGEFSDPEFYAAANTQTRALYFQHYYSYLSLVGMHVFTAGNYGSMCKDEVPPADLKAEDPEDPEICEKPDLKPKASAGIIEVTYTCEAIEVEIGSDGKLPLFGQVTYEFSQRYKRLTDPKERFIEAQAGRNPDAVMQLKQYGYAFDGKVTVFAGAKLSAAAELGPIEMDAGVKGGLYMTVDGNYDITDAGAKIDIARSDMIGGAVKVGYEQSLYEGSISLISAKE</sequence>
<evidence type="ECO:0000313" key="3">
    <source>
        <dbReference type="Proteomes" id="UP000632222"/>
    </source>
</evidence>
<feature type="chain" id="PRO_5046612787" description="Tetratricopeptide repeat protein" evidence="1">
    <location>
        <begin position="26"/>
        <end position="742"/>
    </location>
</feature>